<accession>A0A9Q3EVP5</accession>
<sequence length="99" mass="10952">MQGNGLKPGWVYSLSARLLVSQDGDDPVAFYQAKLPIQLIPAKEVTFNRMNCVNAFGLGIVLDNTDIENIHDVNLQGPGIVTTVKHNDWHNNVSSRLHN</sequence>
<keyword evidence="2" id="KW-1185">Reference proteome</keyword>
<name>A0A9Q3EVP5_9BASI</name>
<comment type="caution">
    <text evidence="1">The sequence shown here is derived from an EMBL/GenBank/DDBJ whole genome shotgun (WGS) entry which is preliminary data.</text>
</comment>
<gene>
    <name evidence="1" type="ORF">O181_066567</name>
</gene>
<evidence type="ECO:0000313" key="1">
    <source>
        <dbReference type="EMBL" id="MBW0526852.1"/>
    </source>
</evidence>
<dbReference type="AlphaFoldDB" id="A0A9Q3EVP5"/>
<organism evidence="1 2">
    <name type="scientific">Austropuccinia psidii MF-1</name>
    <dbReference type="NCBI Taxonomy" id="1389203"/>
    <lineage>
        <taxon>Eukaryota</taxon>
        <taxon>Fungi</taxon>
        <taxon>Dikarya</taxon>
        <taxon>Basidiomycota</taxon>
        <taxon>Pucciniomycotina</taxon>
        <taxon>Pucciniomycetes</taxon>
        <taxon>Pucciniales</taxon>
        <taxon>Sphaerophragmiaceae</taxon>
        <taxon>Austropuccinia</taxon>
    </lineage>
</organism>
<proteinExistence type="predicted"/>
<dbReference type="EMBL" id="AVOT02033000">
    <property type="protein sequence ID" value="MBW0526852.1"/>
    <property type="molecule type" value="Genomic_DNA"/>
</dbReference>
<protein>
    <submittedName>
        <fullName evidence="1">Uncharacterized protein</fullName>
    </submittedName>
</protein>
<evidence type="ECO:0000313" key="2">
    <source>
        <dbReference type="Proteomes" id="UP000765509"/>
    </source>
</evidence>
<dbReference type="Proteomes" id="UP000765509">
    <property type="component" value="Unassembled WGS sequence"/>
</dbReference>
<reference evidence="1" key="1">
    <citation type="submission" date="2021-03" db="EMBL/GenBank/DDBJ databases">
        <title>Draft genome sequence of rust myrtle Austropuccinia psidii MF-1, a brazilian biotype.</title>
        <authorList>
            <person name="Quecine M.C."/>
            <person name="Pachon D.M.R."/>
            <person name="Bonatelli M.L."/>
            <person name="Correr F.H."/>
            <person name="Franceschini L.M."/>
            <person name="Leite T.F."/>
            <person name="Margarido G.R.A."/>
            <person name="Almeida C.A."/>
            <person name="Ferrarezi J.A."/>
            <person name="Labate C.A."/>
        </authorList>
    </citation>
    <scope>NUCLEOTIDE SEQUENCE</scope>
    <source>
        <strain evidence="1">MF-1</strain>
    </source>
</reference>